<dbReference type="InterPro" id="IPR011042">
    <property type="entry name" value="6-blade_b-propeller_TolB-like"/>
</dbReference>
<feature type="repeat" description="NHL" evidence="2">
    <location>
        <begin position="208"/>
        <end position="241"/>
    </location>
</feature>
<dbReference type="Gene3D" id="2.120.10.30">
    <property type="entry name" value="TolB, C-terminal domain"/>
    <property type="match status" value="2"/>
</dbReference>
<keyword evidence="1" id="KW-0677">Repeat</keyword>
<evidence type="ECO:0000313" key="4">
    <source>
        <dbReference type="EMBL" id="EUA75368.1"/>
    </source>
</evidence>
<reference evidence="4" key="1">
    <citation type="submission" date="2014-01" db="EMBL/GenBank/DDBJ databases">
        <authorList>
            <person name="Brown-Elliot B."/>
            <person name="Wallace R."/>
            <person name="Lenaerts A."/>
            <person name="Ordway D."/>
            <person name="DeGroote M.A."/>
            <person name="Parker T."/>
            <person name="Sizemore C."/>
            <person name="Tallon L.J."/>
            <person name="Sadzewicz L.K."/>
            <person name="Sengamalay N."/>
            <person name="Fraser C.M."/>
            <person name="Hine E."/>
            <person name="Shefchek K.A."/>
            <person name="Das S.P."/>
            <person name="Tettelin H."/>
        </authorList>
    </citation>
    <scope>NUCLEOTIDE SEQUENCE [LARGE SCALE GENOMIC DNA]</scope>
    <source>
        <strain evidence="4">4042</strain>
    </source>
</reference>
<gene>
    <name evidence="4" type="ORF">I553_3261</name>
</gene>
<dbReference type="Pfam" id="PF01436">
    <property type="entry name" value="NHL"/>
    <property type="match status" value="3"/>
</dbReference>
<dbReference type="SUPFAM" id="SSF101898">
    <property type="entry name" value="NHL repeat"/>
    <property type="match status" value="1"/>
</dbReference>
<organism evidence="4">
    <name type="scientific">Mycobacterium xenopi 4042</name>
    <dbReference type="NCBI Taxonomy" id="1299334"/>
    <lineage>
        <taxon>Bacteria</taxon>
        <taxon>Bacillati</taxon>
        <taxon>Actinomycetota</taxon>
        <taxon>Actinomycetes</taxon>
        <taxon>Mycobacteriales</taxon>
        <taxon>Mycobacteriaceae</taxon>
        <taxon>Mycobacterium</taxon>
    </lineage>
</organism>
<feature type="compositionally biased region" description="Basic and acidic residues" evidence="3">
    <location>
        <begin position="35"/>
        <end position="51"/>
    </location>
</feature>
<dbReference type="AlphaFoldDB" id="X8E602"/>
<comment type="caution">
    <text evidence="4">The sequence shown here is derived from an EMBL/GenBank/DDBJ whole genome shotgun (WGS) entry which is preliminary data.</text>
</comment>
<sequence length="277" mass="29726">MLVGWPGLAPWSRSPCSPRRCLPAAGHRRHHRWHDRGDDYRDGENDWRTGPERSSTSAAPVGPMTVLPFTGLARPTGVAVDPSGAVYVTDSGNNRVVKLRANSDNQTVLSFTGLDDPAGVAVDNVGNVYVTDAHSNRVLWRTRPGRLRLHPGKPPLAPNGWALRRTADTRGVAMNAGQDFQDFYVVDSGNNRVLHWKTGMTAPEVLAFTGLSQPDGIALDGNSNVWVTDTGNNRVLQLPSHSNTTQTALSFTGLNHPHGVAVGPTASTSPTAVTTGY</sequence>
<feature type="repeat" description="NHL" evidence="2">
    <location>
        <begin position="65"/>
        <end position="102"/>
    </location>
</feature>
<proteinExistence type="predicted"/>
<evidence type="ECO:0000256" key="2">
    <source>
        <dbReference type="PROSITE-ProRule" id="PRU00504"/>
    </source>
</evidence>
<accession>X8E602</accession>
<dbReference type="PANTHER" id="PTHR24104">
    <property type="entry name" value="E3 UBIQUITIN-PROTEIN LIGASE NHLRC1-RELATED"/>
    <property type="match status" value="1"/>
</dbReference>
<dbReference type="InterPro" id="IPR050952">
    <property type="entry name" value="TRIM-NHL_E3_ligases"/>
</dbReference>
<name>X8E602_MYCXE</name>
<dbReference type="PANTHER" id="PTHR24104:SF25">
    <property type="entry name" value="PROTEIN LIN-41"/>
    <property type="match status" value="1"/>
</dbReference>
<dbReference type="PROSITE" id="PS51125">
    <property type="entry name" value="NHL"/>
    <property type="match status" value="2"/>
</dbReference>
<dbReference type="PATRIC" id="fig|1299334.3.peg.769"/>
<dbReference type="GO" id="GO:0008270">
    <property type="term" value="F:zinc ion binding"/>
    <property type="evidence" value="ECO:0007669"/>
    <property type="project" value="UniProtKB-KW"/>
</dbReference>
<evidence type="ECO:0000256" key="3">
    <source>
        <dbReference type="SAM" id="MobiDB-lite"/>
    </source>
</evidence>
<feature type="region of interest" description="Disordered" evidence="3">
    <location>
        <begin position="23"/>
        <end position="62"/>
    </location>
</feature>
<protein>
    <submittedName>
        <fullName evidence="4">SMP-30/Gluconolaconase/LRE-like region family protein</fullName>
    </submittedName>
</protein>
<evidence type="ECO:0000256" key="1">
    <source>
        <dbReference type="ARBA" id="ARBA00022737"/>
    </source>
</evidence>
<dbReference type="EMBL" id="JAOB01000010">
    <property type="protein sequence ID" value="EUA75368.1"/>
    <property type="molecule type" value="Genomic_DNA"/>
</dbReference>
<dbReference type="InterPro" id="IPR001258">
    <property type="entry name" value="NHL_repeat"/>
</dbReference>